<evidence type="ECO:0000313" key="3">
    <source>
        <dbReference type="Proteomes" id="UP001054837"/>
    </source>
</evidence>
<protein>
    <submittedName>
        <fullName evidence="2">Uncharacterized protein</fullName>
    </submittedName>
</protein>
<keyword evidence="3" id="KW-1185">Reference proteome</keyword>
<comment type="caution">
    <text evidence="2">The sequence shown here is derived from an EMBL/GenBank/DDBJ whole genome shotgun (WGS) entry which is preliminary data.</text>
</comment>
<accession>A0AAV4U951</accession>
<dbReference type="AlphaFoldDB" id="A0AAV4U951"/>
<dbReference type="Proteomes" id="UP001054837">
    <property type="component" value="Unassembled WGS sequence"/>
</dbReference>
<proteinExistence type="predicted"/>
<sequence>MANLIGGQIKLFPNNAHFNLFAKHTTAENTLRKKPLLQPQKEEECSKLDFSPFQKEKEDGGADQESDDSSSSVLP</sequence>
<name>A0AAV4U951_9ARAC</name>
<reference evidence="2 3" key="1">
    <citation type="submission" date="2021-06" db="EMBL/GenBank/DDBJ databases">
        <title>Caerostris darwini draft genome.</title>
        <authorList>
            <person name="Kono N."/>
            <person name="Arakawa K."/>
        </authorList>
    </citation>
    <scope>NUCLEOTIDE SEQUENCE [LARGE SCALE GENOMIC DNA]</scope>
</reference>
<feature type="region of interest" description="Disordered" evidence="1">
    <location>
        <begin position="31"/>
        <end position="75"/>
    </location>
</feature>
<organism evidence="2 3">
    <name type="scientific">Caerostris darwini</name>
    <dbReference type="NCBI Taxonomy" id="1538125"/>
    <lineage>
        <taxon>Eukaryota</taxon>
        <taxon>Metazoa</taxon>
        <taxon>Ecdysozoa</taxon>
        <taxon>Arthropoda</taxon>
        <taxon>Chelicerata</taxon>
        <taxon>Arachnida</taxon>
        <taxon>Araneae</taxon>
        <taxon>Araneomorphae</taxon>
        <taxon>Entelegynae</taxon>
        <taxon>Araneoidea</taxon>
        <taxon>Araneidae</taxon>
        <taxon>Caerostris</taxon>
    </lineage>
</organism>
<evidence type="ECO:0000256" key="1">
    <source>
        <dbReference type="SAM" id="MobiDB-lite"/>
    </source>
</evidence>
<dbReference type="EMBL" id="BPLQ01010898">
    <property type="protein sequence ID" value="GIY54295.1"/>
    <property type="molecule type" value="Genomic_DNA"/>
</dbReference>
<evidence type="ECO:0000313" key="2">
    <source>
        <dbReference type="EMBL" id="GIY54295.1"/>
    </source>
</evidence>
<gene>
    <name evidence="2" type="ORF">CDAR_523251</name>
</gene>